<accession>A0AAW7IIC9</accession>
<dbReference type="EMBL" id="JAOPLV010000014">
    <property type="protein sequence ID" value="MDM5142204.1"/>
    <property type="molecule type" value="Genomic_DNA"/>
</dbReference>
<keyword evidence="1" id="KW-0732">Signal</keyword>
<gene>
    <name evidence="2" type="ORF">OB959_20785</name>
</gene>
<feature type="chain" id="PRO_5043846425" evidence="1">
    <location>
        <begin position="22"/>
        <end position="146"/>
    </location>
</feature>
<protein>
    <submittedName>
        <fullName evidence="2">Uncharacterized protein</fullName>
    </submittedName>
</protein>
<feature type="signal peptide" evidence="1">
    <location>
        <begin position="1"/>
        <end position="21"/>
    </location>
</feature>
<dbReference type="AlphaFoldDB" id="A0AAW7IIC9"/>
<sequence>MSQKGMLVALLLGCCGATAQADTLTRQLNWPATASKDTRMEIALTHPGLQPVNSNQTQYPIHTLAANISSPDFNTTYQLQARKLYGTLTQKAGTPISLTLNGQRLPSTHPLTLAQATRYYLSYQAPSSRPHQTGEAAYELMVYWHG</sequence>
<proteinExistence type="predicted"/>
<evidence type="ECO:0000313" key="2">
    <source>
        <dbReference type="EMBL" id="MDM5142204.1"/>
    </source>
</evidence>
<evidence type="ECO:0000256" key="1">
    <source>
        <dbReference type="SAM" id="SignalP"/>
    </source>
</evidence>
<comment type="caution">
    <text evidence="2">The sequence shown here is derived from an EMBL/GenBank/DDBJ whole genome shotgun (WGS) entry which is preliminary data.</text>
</comment>
<dbReference type="Proteomes" id="UP001168216">
    <property type="component" value="Unassembled WGS sequence"/>
</dbReference>
<reference evidence="2" key="1">
    <citation type="submission" date="2023-08" db="EMBL/GenBank/DDBJ databases">
        <title>WGS of Aeromonas isolates.</title>
        <authorList>
            <person name="Lee H."/>
        </authorList>
    </citation>
    <scope>NUCLEOTIDE SEQUENCE</scope>
    <source>
        <strain evidence="2">SL22</strain>
    </source>
</reference>
<dbReference type="RefSeq" id="WP_290022885.1">
    <property type="nucleotide sequence ID" value="NZ_JAOPLV010000014.1"/>
</dbReference>
<organism evidence="2 3">
    <name type="scientific">Aeromonas bestiarum</name>
    <dbReference type="NCBI Taxonomy" id="105751"/>
    <lineage>
        <taxon>Bacteria</taxon>
        <taxon>Pseudomonadati</taxon>
        <taxon>Pseudomonadota</taxon>
        <taxon>Gammaproteobacteria</taxon>
        <taxon>Aeromonadales</taxon>
        <taxon>Aeromonadaceae</taxon>
        <taxon>Aeromonas</taxon>
    </lineage>
</organism>
<evidence type="ECO:0000313" key="3">
    <source>
        <dbReference type="Proteomes" id="UP001168216"/>
    </source>
</evidence>
<name>A0AAW7IIC9_9GAMM</name>